<feature type="compositionally biased region" description="Basic residues" evidence="1">
    <location>
        <begin position="1"/>
        <end position="25"/>
    </location>
</feature>
<dbReference type="EMBL" id="JAFNEN010000083">
    <property type="protein sequence ID" value="KAG8195621.1"/>
    <property type="molecule type" value="Genomic_DNA"/>
</dbReference>
<accession>A0AAV6VHK6</accession>
<gene>
    <name evidence="2" type="ORF">JTE90_017915</name>
</gene>
<organism evidence="2 3">
    <name type="scientific">Oedothorax gibbosus</name>
    <dbReference type="NCBI Taxonomy" id="931172"/>
    <lineage>
        <taxon>Eukaryota</taxon>
        <taxon>Metazoa</taxon>
        <taxon>Ecdysozoa</taxon>
        <taxon>Arthropoda</taxon>
        <taxon>Chelicerata</taxon>
        <taxon>Arachnida</taxon>
        <taxon>Araneae</taxon>
        <taxon>Araneomorphae</taxon>
        <taxon>Entelegynae</taxon>
        <taxon>Araneoidea</taxon>
        <taxon>Linyphiidae</taxon>
        <taxon>Erigoninae</taxon>
        <taxon>Oedothorax</taxon>
    </lineage>
</organism>
<dbReference type="AlphaFoldDB" id="A0AAV6VHK6"/>
<reference evidence="2 3" key="1">
    <citation type="journal article" date="2022" name="Nat. Ecol. Evol.">
        <title>A masculinizing supergene underlies an exaggerated male reproductive morph in a spider.</title>
        <authorList>
            <person name="Hendrickx F."/>
            <person name="De Corte Z."/>
            <person name="Sonet G."/>
            <person name="Van Belleghem S.M."/>
            <person name="Kostlbacher S."/>
            <person name="Vangestel C."/>
        </authorList>
    </citation>
    <scope>NUCLEOTIDE SEQUENCE [LARGE SCALE GENOMIC DNA]</scope>
    <source>
        <strain evidence="2">W744_W776</strain>
    </source>
</reference>
<protein>
    <submittedName>
        <fullName evidence="2">Uncharacterized protein</fullName>
    </submittedName>
</protein>
<evidence type="ECO:0000256" key="1">
    <source>
        <dbReference type="SAM" id="MobiDB-lite"/>
    </source>
</evidence>
<sequence>MIKLKTKFNTKHASTKQCKSKRHKQPPSDLPEGSITGAEKKASAHKHSSSRMEGRTPSWNGVWRVGILVWNTGLHGRGEDLSPASLQDGCGEDGEREEQRREEMTMVLRGWGMYDVRHRGYRIHPLRMR</sequence>
<dbReference type="Proteomes" id="UP000827092">
    <property type="component" value="Unassembled WGS sequence"/>
</dbReference>
<feature type="region of interest" description="Disordered" evidence="1">
    <location>
        <begin position="76"/>
        <end position="100"/>
    </location>
</feature>
<name>A0AAV6VHK6_9ARAC</name>
<comment type="caution">
    <text evidence="2">The sequence shown here is derived from an EMBL/GenBank/DDBJ whole genome shotgun (WGS) entry which is preliminary data.</text>
</comment>
<evidence type="ECO:0000313" key="3">
    <source>
        <dbReference type="Proteomes" id="UP000827092"/>
    </source>
</evidence>
<evidence type="ECO:0000313" key="2">
    <source>
        <dbReference type="EMBL" id="KAG8195621.1"/>
    </source>
</evidence>
<feature type="region of interest" description="Disordered" evidence="1">
    <location>
        <begin position="1"/>
        <end position="56"/>
    </location>
</feature>
<keyword evidence="3" id="KW-1185">Reference proteome</keyword>
<proteinExistence type="predicted"/>